<accession>A0A7S4JBN4</accession>
<reference evidence="3" key="1">
    <citation type="submission" date="2021-01" db="EMBL/GenBank/DDBJ databases">
        <authorList>
            <person name="Corre E."/>
            <person name="Pelletier E."/>
            <person name="Niang G."/>
            <person name="Scheremetjew M."/>
            <person name="Finn R."/>
            <person name="Kale V."/>
            <person name="Holt S."/>
            <person name="Cochrane G."/>
            <person name="Meng A."/>
            <person name="Brown T."/>
            <person name="Cohen L."/>
        </authorList>
    </citation>
    <scope>NUCLEOTIDE SEQUENCE</scope>
    <source>
        <strain evidence="3">Isolate 1302-5</strain>
    </source>
</reference>
<dbReference type="PANTHER" id="PTHR47942">
    <property type="entry name" value="TETRATRICOPEPTIDE REPEAT (TPR)-LIKE SUPERFAMILY PROTEIN-RELATED"/>
    <property type="match status" value="1"/>
</dbReference>
<dbReference type="InterPro" id="IPR051222">
    <property type="entry name" value="PPR/CCM1_RNA-binding"/>
</dbReference>
<evidence type="ECO:0008006" key="4">
    <source>
        <dbReference type="Google" id="ProtNLM"/>
    </source>
</evidence>
<evidence type="ECO:0000256" key="2">
    <source>
        <dbReference type="SAM" id="MobiDB-lite"/>
    </source>
</evidence>
<gene>
    <name evidence="3" type="ORF">OAUR00152_LOCUS25490</name>
</gene>
<name>A0A7S4JBN4_9STRA</name>
<organism evidence="3">
    <name type="scientific">Odontella aurita</name>
    <dbReference type="NCBI Taxonomy" id="265563"/>
    <lineage>
        <taxon>Eukaryota</taxon>
        <taxon>Sar</taxon>
        <taxon>Stramenopiles</taxon>
        <taxon>Ochrophyta</taxon>
        <taxon>Bacillariophyta</taxon>
        <taxon>Mediophyceae</taxon>
        <taxon>Biddulphiophycidae</taxon>
        <taxon>Eupodiscales</taxon>
        <taxon>Odontellaceae</taxon>
        <taxon>Odontella</taxon>
    </lineage>
</organism>
<dbReference type="Gene3D" id="1.25.40.10">
    <property type="entry name" value="Tetratricopeptide repeat domain"/>
    <property type="match status" value="1"/>
</dbReference>
<feature type="region of interest" description="Disordered" evidence="2">
    <location>
        <begin position="759"/>
        <end position="810"/>
    </location>
</feature>
<proteinExistence type="predicted"/>
<protein>
    <recommendedName>
        <fullName evidence="4">Pentacotripeptide-repeat region of PRORP domain-containing protein</fullName>
    </recommendedName>
</protein>
<dbReference type="PANTHER" id="PTHR47942:SF63">
    <property type="entry name" value="PENTATRICOPEPTIDE REPEAT-CONTAINING PROTEIN"/>
    <property type="match status" value="1"/>
</dbReference>
<feature type="compositionally biased region" description="Basic and acidic residues" evidence="2">
    <location>
        <begin position="776"/>
        <end position="787"/>
    </location>
</feature>
<keyword evidence="1" id="KW-0677">Repeat</keyword>
<evidence type="ECO:0000256" key="1">
    <source>
        <dbReference type="ARBA" id="ARBA00022737"/>
    </source>
</evidence>
<dbReference type="EMBL" id="HBKQ01036964">
    <property type="protein sequence ID" value="CAE2258554.1"/>
    <property type="molecule type" value="Transcribed_RNA"/>
</dbReference>
<dbReference type="AlphaFoldDB" id="A0A7S4JBN4"/>
<dbReference type="InterPro" id="IPR011990">
    <property type="entry name" value="TPR-like_helical_dom_sf"/>
</dbReference>
<evidence type="ECO:0000313" key="3">
    <source>
        <dbReference type="EMBL" id="CAE2258554.1"/>
    </source>
</evidence>
<sequence>MTALRATALRCMKYYPSRVCTPSINKWTGGSQTQFCPVAVSATTVLGVPCPGANYSTINAPGSVVNDSANGGFFVSFVKNDFSTSTDRNSPIMTQRNESDTDLIRASNEERVEAFMGIITDFKKVKKPKLSKRFDHRSEVKLKALYDAKLRAANAKATYESVATSVSKQGDIKECSELDLVRSAREEWFESEKMLSRAFQQAIKYVGRTKEPDAASTAQDLLTEMLERVSIPPTQYPLDEGNDSEVAASTKLKLGVMSNMLKGSTLLPTSLRDVSEVSHLLPSNSDFHNVLHSWASSKARKKGLYAEALLLRMAELASWYPAFFLAPTSEAFSLVVKSHAGSTHSHSLKKIVNLHKIHDVYADFGVPRIIRGDPFFLQCSLKALKNYRSPEQLALAEKWLSELHSFATNPENVHNRSANVQKEANGLANAEAVKLDLTGTYTAVIRGFAGLCGTAGAADRARSVLDKMHGIVEMHSDVTKMTVKCNAYDLVLGLYRDSKEERHKMEALALLEEMIAEWQKQCLDGTDVSCVLSRCAPFPSEKSFAFVIQALAHISDKSAARKKCWQLLDEVETMYESSGTHFSVPTNAVYNAALESLIKIMANDSELIDEVRGIMDRMESVGLKIPGVKPDATSWSLLLKAYSLLSCEDDHRSELFERVLEIFKELNDNPSMAVTDNCYYHMMKCTVRLVPDENEKRDRILELFLGACEKGLVSANVLRMFRINVSEDVFVERVGTGRLADNWLANVTSYKALYTDGTAGGAGKNARRKGKSTSDWAKKQKKEEFKRQGMAAAKAHRKQLRQSKRRKAAK</sequence>
<feature type="compositionally biased region" description="Basic residues" evidence="2">
    <location>
        <begin position="794"/>
        <end position="810"/>
    </location>
</feature>